<keyword evidence="2" id="KW-1133">Transmembrane helix</keyword>
<evidence type="ECO:0000313" key="3">
    <source>
        <dbReference type="EMBL" id="KAJ0395122.1"/>
    </source>
</evidence>
<protein>
    <recommendedName>
        <fullName evidence="5">Transmembrane protein</fullName>
    </recommendedName>
</protein>
<sequence>MGAPGGHVPASAGRHGNDAHGGAKTHHGSAKPAKKQVQVTPRKVLHLVHRFLIFLSAILYIVLALGASVSAVYMLRGKDHPPHSIGDDTFDTLHRWVGDGLLARSPLIMDALKNDTSPIGDTIFLSSSGMSLSMCENIDGVQSQVFANGFQRTLYDAISTGVAFHQPEYGPSETELIAPVVDCSSSIFEEKDSTSGRFFFLTRQRANPRNVSIVVVSLSNQQYRIPAQTEVGPAGVATLHIIHDMAATAVDAHVLVSIGYPFEEFDFGVYEYLNTTNLGEWTLLGVPRSKQELAKIVFTACRSGFYIKAETEQSNVNAWLWAVDSDPHTVVSRWRWLSQPMLKDSWGWVHGVQFFIAMGVLSNLLVLIVATYQNIRAGKLWIGDAFVTLSTSQLLNGALVLISWFMNEYWCLHEFAFQTGFEIANMEEIHMYQYHMRADLLTLYLSASGLIGTLLKERIDPLFAIVCFFIGFELRVPIASSIPSIADHIIAFSKEFQAKGVYDQIEGQEVITPMRLYTTHPIGKRSYRYVFACLFPIYLTLVLVVLYAIGRKVFYRLHPKGAHVQQNTTGTATSENDETLLAQKRVYTIFELATGAELENRFGLVADYESCVFIKGMKYASADGIYSTGFLIANKKYLLQTRDFWSIVLMKLLRKRFKNIYVYEVDGSTVQQTARLVYPHTFTYADLLHLNVSILS</sequence>
<keyword evidence="2" id="KW-0472">Membrane</keyword>
<evidence type="ECO:0000313" key="4">
    <source>
        <dbReference type="Proteomes" id="UP001209570"/>
    </source>
</evidence>
<keyword evidence="4" id="KW-1185">Reference proteome</keyword>
<comment type="caution">
    <text evidence="3">The sequence shown here is derived from an EMBL/GenBank/DDBJ whole genome shotgun (WGS) entry which is preliminary data.</text>
</comment>
<dbReference type="AlphaFoldDB" id="A0AAD5Q5N5"/>
<feature type="transmembrane region" description="Helical" evidence="2">
    <location>
        <begin position="51"/>
        <end position="75"/>
    </location>
</feature>
<proteinExistence type="predicted"/>
<feature type="compositionally biased region" description="Basic residues" evidence="1">
    <location>
        <begin position="23"/>
        <end position="34"/>
    </location>
</feature>
<accession>A0AAD5Q5N5</accession>
<gene>
    <name evidence="3" type="ORF">P43SY_004615</name>
</gene>
<reference evidence="3" key="1">
    <citation type="submission" date="2021-12" db="EMBL/GenBank/DDBJ databases">
        <title>Prjna785345.</title>
        <authorList>
            <person name="Rujirawat T."/>
            <person name="Krajaejun T."/>
        </authorList>
    </citation>
    <scope>NUCLEOTIDE SEQUENCE</scope>
    <source>
        <strain evidence="3">Pi057C3</strain>
    </source>
</reference>
<organism evidence="3 4">
    <name type="scientific">Pythium insidiosum</name>
    <name type="common">Pythiosis disease agent</name>
    <dbReference type="NCBI Taxonomy" id="114742"/>
    <lineage>
        <taxon>Eukaryota</taxon>
        <taxon>Sar</taxon>
        <taxon>Stramenopiles</taxon>
        <taxon>Oomycota</taxon>
        <taxon>Peronosporomycetes</taxon>
        <taxon>Pythiales</taxon>
        <taxon>Pythiaceae</taxon>
        <taxon>Pythium</taxon>
    </lineage>
</organism>
<feature type="transmembrane region" description="Helical" evidence="2">
    <location>
        <begin position="346"/>
        <end position="369"/>
    </location>
</feature>
<evidence type="ECO:0000256" key="1">
    <source>
        <dbReference type="SAM" id="MobiDB-lite"/>
    </source>
</evidence>
<keyword evidence="2" id="KW-0812">Transmembrane</keyword>
<feature type="transmembrane region" description="Helical" evidence="2">
    <location>
        <begin position="381"/>
        <end position="406"/>
    </location>
</feature>
<feature type="region of interest" description="Disordered" evidence="1">
    <location>
        <begin position="1"/>
        <end position="37"/>
    </location>
</feature>
<feature type="transmembrane region" description="Helical" evidence="2">
    <location>
        <begin position="529"/>
        <end position="550"/>
    </location>
</feature>
<evidence type="ECO:0000256" key="2">
    <source>
        <dbReference type="SAM" id="Phobius"/>
    </source>
</evidence>
<name>A0AAD5Q5N5_PYTIN</name>
<dbReference type="Proteomes" id="UP001209570">
    <property type="component" value="Unassembled WGS sequence"/>
</dbReference>
<dbReference type="EMBL" id="JAKCXM010000362">
    <property type="protein sequence ID" value="KAJ0395122.1"/>
    <property type="molecule type" value="Genomic_DNA"/>
</dbReference>
<evidence type="ECO:0008006" key="5">
    <source>
        <dbReference type="Google" id="ProtNLM"/>
    </source>
</evidence>